<dbReference type="InterPro" id="IPR004038">
    <property type="entry name" value="Ribosomal_eL8/eL30/eS12/Gad45"/>
</dbReference>
<dbReference type="GeneID" id="115622792"/>
<feature type="coiled-coil region" evidence="1">
    <location>
        <begin position="122"/>
        <end position="149"/>
    </location>
</feature>
<accession>A0A6J2TBG1</accession>
<evidence type="ECO:0000256" key="2">
    <source>
        <dbReference type="SAM" id="MobiDB-lite"/>
    </source>
</evidence>
<dbReference type="Gene3D" id="3.30.1330.30">
    <property type="match status" value="1"/>
</dbReference>
<protein>
    <submittedName>
        <fullName evidence="5">Selenocysteine insertion sequence-binding protein 2 isoform X1</fullName>
    </submittedName>
</protein>
<feature type="domain" description="Ribosomal protein eL8/eL30/eS12/Gadd45" evidence="3">
    <location>
        <begin position="227"/>
        <end position="318"/>
    </location>
</feature>
<sequence length="340" mass="39481">MSRNSDKLNIIDENTYKKLQNRQNTTSARPLRSSKYKNKHKNDREQCTLLDFVVTRTKQATKKKQPRWPIMKNLMEHRGLLPTPKRKGKTRLVPKPKVTPLKRKIKKYRIWKQTKRQEVQTQNTEQEKISETNIEQQQLKQELVILSETQPSTALLVDQVQYGLKELVLDEAKQPNATRVTPHLNHSRRFRNYCDNCTLPALATLTDQLLRDLDRFQKRAYGANPIKARAHLRFVVGFRQANCQLRINKVKLLIIATDCETCPGEGGLENTINDLKAKCQSQNVPYCFPFARRQLAYTLFKRAQVSCVAVLDYDGANETFKQLLEAIVEARTKYNELTEA</sequence>
<dbReference type="RefSeq" id="XP_030372715.1">
    <property type="nucleotide sequence ID" value="XM_030516855.1"/>
</dbReference>
<organism evidence="4 5">
    <name type="scientific">Drosophila lebanonensis</name>
    <name type="common">Fruit fly</name>
    <name type="synonym">Scaptodrosophila lebanonensis</name>
    <dbReference type="NCBI Taxonomy" id="7225"/>
    <lineage>
        <taxon>Eukaryota</taxon>
        <taxon>Metazoa</taxon>
        <taxon>Ecdysozoa</taxon>
        <taxon>Arthropoda</taxon>
        <taxon>Hexapoda</taxon>
        <taxon>Insecta</taxon>
        <taxon>Pterygota</taxon>
        <taxon>Neoptera</taxon>
        <taxon>Endopterygota</taxon>
        <taxon>Diptera</taxon>
        <taxon>Brachycera</taxon>
        <taxon>Muscomorpha</taxon>
        <taxon>Ephydroidea</taxon>
        <taxon>Drosophilidae</taxon>
        <taxon>Scaptodrosophila</taxon>
    </lineage>
</organism>
<evidence type="ECO:0000313" key="4">
    <source>
        <dbReference type="Proteomes" id="UP000504634"/>
    </source>
</evidence>
<dbReference type="GO" id="GO:1990904">
    <property type="term" value="C:ribonucleoprotein complex"/>
    <property type="evidence" value="ECO:0007669"/>
    <property type="project" value="TreeGrafter"/>
</dbReference>
<feature type="compositionally biased region" description="Basic residues" evidence="2">
    <location>
        <begin position="32"/>
        <end position="41"/>
    </location>
</feature>
<dbReference type="PANTHER" id="PTHR13284">
    <property type="entry name" value="GH01354P"/>
    <property type="match status" value="1"/>
</dbReference>
<dbReference type="SUPFAM" id="SSF55315">
    <property type="entry name" value="L30e-like"/>
    <property type="match status" value="1"/>
</dbReference>
<keyword evidence="4" id="KW-1185">Reference proteome</keyword>
<dbReference type="GO" id="GO:0043021">
    <property type="term" value="F:ribonucleoprotein complex binding"/>
    <property type="evidence" value="ECO:0007669"/>
    <property type="project" value="TreeGrafter"/>
</dbReference>
<keyword evidence="1" id="KW-0175">Coiled coil</keyword>
<evidence type="ECO:0000256" key="1">
    <source>
        <dbReference type="SAM" id="Coils"/>
    </source>
</evidence>
<dbReference type="GO" id="GO:0005739">
    <property type="term" value="C:mitochondrion"/>
    <property type="evidence" value="ECO:0007669"/>
    <property type="project" value="TreeGrafter"/>
</dbReference>
<evidence type="ECO:0000313" key="5">
    <source>
        <dbReference type="RefSeq" id="XP_030372715.1"/>
    </source>
</evidence>
<dbReference type="CTD" id="38934"/>
<feature type="region of interest" description="Disordered" evidence="2">
    <location>
        <begin position="21"/>
        <end position="42"/>
    </location>
</feature>
<dbReference type="GO" id="GO:0035368">
    <property type="term" value="F:selenocysteine insertion sequence binding"/>
    <property type="evidence" value="ECO:0007669"/>
    <property type="project" value="InterPro"/>
</dbReference>
<dbReference type="AlphaFoldDB" id="A0A6J2TBG1"/>
<name>A0A6J2TBG1_DROLE</name>
<dbReference type="InterPro" id="IPR040051">
    <property type="entry name" value="SECISBP2"/>
</dbReference>
<dbReference type="PANTHER" id="PTHR13284:SF4">
    <property type="entry name" value="C2H2-TYPE DOMAIN-CONTAINING PROTEIN"/>
    <property type="match status" value="1"/>
</dbReference>
<proteinExistence type="predicted"/>
<dbReference type="InterPro" id="IPR029064">
    <property type="entry name" value="Ribosomal_eL30-like_sf"/>
</dbReference>
<dbReference type="Proteomes" id="UP000504634">
    <property type="component" value="Unplaced"/>
</dbReference>
<dbReference type="Pfam" id="PF01248">
    <property type="entry name" value="Ribosomal_L7Ae"/>
    <property type="match status" value="1"/>
</dbReference>
<dbReference type="GO" id="GO:0003730">
    <property type="term" value="F:mRNA 3'-UTR binding"/>
    <property type="evidence" value="ECO:0007669"/>
    <property type="project" value="TreeGrafter"/>
</dbReference>
<evidence type="ECO:0000259" key="3">
    <source>
        <dbReference type="Pfam" id="PF01248"/>
    </source>
</evidence>
<gene>
    <name evidence="5" type="primary">LOC115622792</name>
</gene>
<reference evidence="5" key="1">
    <citation type="submission" date="2025-08" db="UniProtKB">
        <authorList>
            <consortium name="RefSeq"/>
        </authorList>
    </citation>
    <scope>IDENTIFICATION</scope>
    <source>
        <strain evidence="5">11010-0011.00</strain>
        <tissue evidence="5">Whole body</tissue>
    </source>
</reference>
<dbReference type="OrthoDB" id="263617at2759"/>